<evidence type="ECO:0000256" key="2">
    <source>
        <dbReference type="PROSITE-ProRule" id="PRU01091"/>
    </source>
</evidence>
<keyword evidence="1 2" id="KW-0238">DNA-binding</keyword>
<dbReference type="InterPro" id="IPR001867">
    <property type="entry name" value="OmpR/PhoB-type_DNA-bd"/>
</dbReference>
<dbReference type="SMART" id="SM00862">
    <property type="entry name" value="Trans_reg_C"/>
    <property type="match status" value="1"/>
</dbReference>
<name>A0A9X0UGJ3_VIBME</name>
<evidence type="ECO:0000313" key="5">
    <source>
        <dbReference type="Proteomes" id="UP000615796"/>
    </source>
</evidence>
<dbReference type="SUPFAM" id="SSF46894">
    <property type="entry name" value="C-terminal effector domain of the bipartite response regulators"/>
    <property type="match status" value="1"/>
</dbReference>
<dbReference type="GO" id="GO:0003677">
    <property type="term" value="F:DNA binding"/>
    <property type="evidence" value="ECO:0007669"/>
    <property type="project" value="UniProtKB-UniRule"/>
</dbReference>
<evidence type="ECO:0000259" key="3">
    <source>
        <dbReference type="PROSITE" id="PS51755"/>
    </source>
</evidence>
<proteinExistence type="predicted"/>
<dbReference type="Gene3D" id="1.10.10.10">
    <property type="entry name" value="Winged helix-like DNA-binding domain superfamily/Winged helix DNA-binding domain"/>
    <property type="match status" value="1"/>
</dbReference>
<feature type="domain" description="OmpR/PhoB-type" evidence="3">
    <location>
        <begin position="6"/>
        <end position="108"/>
    </location>
</feature>
<dbReference type="PROSITE" id="PS51755">
    <property type="entry name" value="OMPR_PHOB"/>
    <property type="match status" value="1"/>
</dbReference>
<dbReference type="Proteomes" id="UP000615796">
    <property type="component" value="Unassembled WGS sequence"/>
</dbReference>
<dbReference type="RefSeq" id="WP_187025190.1">
    <property type="nucleotide sequence ID" value="NZ_JACRUP010000001.1"/>
</dbReference>
<gene>
    <name evidence="4" type="ORF">H8Q88_02355</name>
</gene>
<evidence type="ECO:0000256" key="1">
    <source>
        <dbReference type="ARBA" id="ARBA00023125"/>
    </source>
</evidence>
<dbReference type="EMBL" id="JACRUP010000001">
    <property type="protein sequence ID" value="MBC5849800.1"/>
    <property type="molecule type" value="Genomic_DNA"/>
</dbReference>
<protein>
    <submittedName>
        <fullName evidence="4">Winged helix-turn-helix domain-containing protein</fullName>
    </submittedName>
</protein>
<dbReference type="Pfam" id="PF00486">
    <property type="entry name" value="Trans_reg_C"/>
    <property type="match status" value="1"/>
</dbReference>
<dbReference type="CDD" id="cd00383">
    <property type="entry name" value="trans_reg_C"/>
    <property type="match status" value="1"/>
</dbReference>
<organism evidence="4 5">
    <name type="scientific">Vibrio metschnikovii</name>
    <dbReference type="NCBI Taxonomy" id="28172"/>
    <lineage>
        <taxon>Bacteria</taxon>
        <taxon>Pseudomonadati</taxon>
        <taxon>Pseudomonadota</taxon>
        <taxon>Gammaproteobacteria</taxon>
        <taxon>Vibrionales</taxon>
        <taxon>Vibrionaceae</taxon>
        <taxon>Vibrio</taxon>
    </lineage>
</organism>
<dbReference type="InterPro" id="IPR016032">
    <property type="entry name" value="Sig_transdc_resp-reg_C-effctor"/>
</dbReference>
<dbReference type="GO" id="GO:0000160">
    <property type="term" value="P:phosphorelay signal transduction system"/>
    <property type="evidence" value="ECO:0007669"/>
    <property type="project" value="InterPro"/>
</dbReference>
<comment type="caution">
    <text evidence="4">The sequence shown here is derived from an EMBL/GenBank/DDBJ whole genome shotgun (WGS) entry which is preliminary data.</text>
</comment>
<reference evidence="4" key="1">
    <citation type="submission" date="2020-08" db="EMBL/GenBank/DDBJ databases">
        <title>Genome Sequencing and Pan-Genome Analysis of Migratory bird Vibrio Strains, Inner Mongolia.</title>
        <authorList>
            <person name="Zheng L."/>
        </authorList>
    </citation>
    <scope>NUCLEOTIDE SEQUENCE</scope>
    <source>
        <strain evidence="4">M13F</strain>
    </source>
</reference>
<dbReference type="AlphaFoldDB" id="A0A9X0UGJ3"/>
<sequence length="285" mass="31727">MSNLASKFILANRFIFDSTSNLLVDQTGEEETRLGSNESRILSMFVQHPNQIISRDDLHNYVWREQGFEVDDSSLTQAISTLRKMLKDSTKLPLFIKTVPKRGYQFIASVEPIVPPEPVIAEPEIALENNAANQDESAFSGDSHTDLTGKSNDRFMGTKDTVSAKRLSDLCSLAMLACAILLPIMVLFFSSPSSSQFRQLAVVNDVVISSPINHPDLSTWLPLIKSCIKKHHSMRSDDMILKEVIATGGDNGQLILNYIHLPQFSGENITLRIFANPDDTDKVCQ</sequence>
<dbReference type="GO" id="GO:0006355">
    <property type="term" value="P:regulation of DNA-templated transcription"/>
    <property type="evidence" value="ECO:0007669"/>
    <property type="project" value="InterPro"/>
</dbReference>
<evidence type="ECO:0000313" key="4">
    <source>
        <dbReference type="EMBL" id="MBC5849800.1"/>
    </source>
</evidence>
<keyword evidence="5" id="KW-1185">Reference proteome</keyword>
<feature type="DNA-binding region" description="OmpR/PhoB-type" evidence="2">
    <location>
        <begin position="6"/>
        <end position="108"/>
    </location>
</feature>
<accession>A0A9X0UGJ3</accession>
<dbReference type="InterPro" id="IPR036388">
    <property type="entry name" value="WH-like_DNA-bd_sf"/>
</dbReference>